<sequence>MDSMAAPLPLPALERLVAALIAAELNAGGRRLNGAEVARWDGAQRLDAEGLALDSLELLACGAAVNAFFHLHESGIEDMLLLERTIAGWAGLVHRAQQEGFARLTFTTSGSTGTPKPCTHDIATLEEEVAFFAGRFAGRGRVVALVPPHHIYGFLFTVLLPRRLDVPLLDARGLSAGALRRALRGDDLLVAHPTSLLVLQRSLGGLPNGLLVTSSTAPLPATLHAAMRAMGAAEIMEIYGSSETAGIATRTTAEGPFHLLPRWRAGGAEEDASVVERATGREFPLPDRATWPSARALHLNGRKDEAVQVGGVNIFPRELEARLRALPGVADCALRLDTSLPEPRLKAFVVPAQPAQGAALVAEVEAHCRSHWSAPERPVRIAHGPALPRSAMGKPRDWNRDEEDVALEGVFTNSRDAAA</sequence>
<dbReference type="InterPro" id="IPR045851">
    <property type="entry name" value="AMP-bd_C_sf"/>
</dbReference>
<comment type="caution">
    <text evidence="4">The sequence shown here is derived from an EMBL/GenBank/DDBJ whole genome shotgun (WGS) entry which is preliminary data.</text>
</comment>
<name>A0A840AFN6_9PROT</name>
<dbReference type="GO" id="GO:0031956">
    <property type="term" value="F:medium-chain fatty acid-CoA ligase activity"/>
    <property type="evidence" value="ECO:0007669"/>
    <property type="project" value="TreeGrafter"/>
</dbReference>
<dbReference type="PANTHER" id="PTHR43201">
    <property type="entry name" value="ACYL-COA SYNTHETASE"/>
    <property type="match status" value="1"/>
</dbReference>
<dbReference type="InterPro" id="IPR000873">
    <property type="entry name" value="AMP-dep_synth/lig_dom"/>
</dbReference>
<evidence type="ECO:0000256" key="1">
    <source>
        <dbReference type="ARBA" id="ARBA00006432"/>
    </source>
</evidence>
<feature type="domain" description="AMP-binding enzyme C-terminal" evidence="3">
    <location>
        <begin position="318"/>
        <end position="394"/>
    </location>
</feature>
<keyword evidence="4" id="KW-0436">Ligase</keyword>
<dbReference type="EMBL" id="JACIDJ010000005">
    <property type="protein sequence ID" value="MBB3899336.1"/>
    <property type="molecule type" value="Genomic_DNA"/>
</dbReference>
<dbReference type="Gene3D" id="3.40.50.12780">
    <property type="entry name" value="N-terminal domain of ligase-like"/>
    <property type="match status" value="1"/>
</dbReference>
<gene>
    <name evidence="4" type="ORF">GGQ83_002788</name>
</gene>
<dbReference type="InterPro" id="IPR042099">
    <property type="entry name" value="ANL_N_sf"/>
</dbReference>
<evidence type="ECO:0000259" key="2">
    <source>
        <dbReference type="Pfam" id="PF00501"/>
    </source>
</evidence>
<protein>
    <submittedName>
        <fullName evidence="4">4-coumarate--CoA ligase</fullName>
        <ecNumber evidence="4">6.2.1.12</ecNumber>
    </submittedName>
</protein>
<dbReference type="Gene3D" id="3.30.300.30">
    <property type="match status" value="1"/>
</dbReference>
<dbReference type="AlphaFoldDB" id="A0A840AFN6"/>
<feature type="domain" description="AMP-dependent synthetase/ligase" evidence="2">
    <location>
        <begin position="108"/>
        <end position="256"/>
    </location>
</feature>
<reference evidence="4 5" key="1">
    <citation type="submission" date="2020-08" db="EMBL/GenBank/DDBJ databases">
        <title>Genomic Encyclopedia of Type Strains, Phase IV (KMG-IV): sequencing the most valuable type-strain genomes for metagenomic binning, comparative biology and taxonomic classification.</title>
        <authorList>
            <person name="Goeker M."/>
        </authorList>
    </citation>
    <scope>NUCLEOTIDE SEQUENCE [LARGE SCALE GENOMIC DNA]</scope>
    <source>
        <strain evidence="4 5">DSM 19979</strain>
    </source>
</reference>
<evidence type="ECO:0000313" key="5">
    <source>
        <dbReference type="Proteomes" id="UP000553193"/>
    </source>
</evidence>
<dbReference type="PANTHER" id="PTHR43201:SF8">
    <property type="entry name" value="ACYL-COA SYNTHETASE FAMILY MEMBER 3"/>
    <property type="match status" value="1"/>
</dbReference>
<proteinExistence type="inferred from homology"/>
<dbReference type="GO" id="GO:0006631">
    <property type="term" value="P:fatty acid metabolic process"/>
    <property type="evidence" value="ECO:0007669"/>
    <property type="project" value="TreeGrafter"/>
</dbReference>
<evidence type="ECO:0000259" key="3">
    <source>
        <dbReference type="Pfam" id="PF13193"/>
    </source>
</evidence>
<accession>A0A840AFN6</accession>
<dbReference type="GO" id="GO:0016207">
    <property type="term" value="F:4-coumarate-CoA ligase activity"/>
    <property type="evidence" value="ECO:0007669"/>
    <property type="project" value="UniProtKB-EC"/>
</dbReference>
<dbReference type="EC" id="6.2.1.12" evidence="4"/>
<dbReference type="Pfam" id="PF00501">
    <property type="entry name" value="AMP-binding"/>
    <property type="match status" value="1"/>
</dbReference>
<keyword evidence="5" id="KW-1185">Reference proteome</keyword>
<dbReference type="Proteomes" id="UP000553193">
    <property type="component" value="Unassembled WGS sequence"/>
</dbReference>
<dbReference type="Pfam" id="PF13193">
    <property type="entry name" value="AMP-binding_C"/>
    <property type="match status" value="1"/>
</dbReference>
<comment type="similarity">
    <text evidence="1">Belongs to the ATP-dependent AMP-binding enzyme family.</text>
</comment>
<dbReference type="RefSeq" id="WP_184385024.1">
    <property type="nucleotide sequence ID" value="NZ_JACIDJ010000005.1"/>
</dbReference>
<dbReference type="InterPro" id="IPR025110">
    <property type="entry name" value="AMP-bd_C"/>
</dbReference>
<dbReference type="SUPFAM" id="SSF56801">
    <property type="entry name" value="Acetyl-CoA synthetase-like"/>
    <property type="match status" value="1"/>
</dbReference>
<organism evidence="4 5">
    <name type="scientific">Roseococcus suduntuyensis</name>
    <dbReference type="NCBI Taxonomy" id="455361"/>
    <lineage>
        <taxon>Bacteria</taxon>
        <taxon>Pseudomonadati</taxon>
        <taxon>Pseudomonadota</taxon>
        <taxon>Alphaproteobacteria</taxon>
        <taxon>Acetobacterales</taxon>
        <taxon>Roseomonadaceae</taxon>
        <taxon>Roseococcus</taxon>
    </lineage>
</organism>
<evidence type="ECO:0000313" key="4">
    <source>
        <dbReference type="EMBL" id="MBB3899336.1"/>
    </source>
</evidence>